<protein>
    <submittedName>
        <fullName evidence="1">SPASM domain peptide maturase, grasp-with-spasm system</fullName>
    </submittedName>
</protein>
<dbReference type="Proteomes" id="UP000199572">
    <property type="component" value="Unassembled WGS sequence"/>
</dbReference>
<dbReference type="RefSeq" id="WP_090886662.1">
    <property type="nucleotide sequence ID" value="NZ_FOGG01000025.1"/>
</dbReference>
<dbReference type="STRING" id="390241.SAMN04488023_12528"/>
<accession>A0A1H9TWY3</accession>
<dbReference type="InterPro" id="IPR023885">
    <property type="entry name" value="4Fe4S-binding_SPASM_dom"/>
</dbReference>
<dbReference type="NCBIfam" id="TIGR04085">
    <property type="entry name" value="rSAM_more_4Fe4S"/>
    <property type="match status" value="1"/>
</dbReference>
<dbReference type="InterPro" id="IPR013785">
    <property type="entry name" value="Aldolase_TIM"/>
</dbReference>
<dbReference type="InterPro" id="IPR058240">
    <property type="entry name" value="rSAM_sf"/>
</dbReference>
<gene>
    <name evidence="1" type="ORF">SAMN04488023_12528</name>
</gene>
<sequence>MKYFNLFSDILITKGINRILISDLQRNNSELQSLELYNIIEEFKSHAIEEVLTFYDEESQEIVQEYLNFLLEKEYGFITEKDWDKNFAPLAPEFREASKISNIFMERADLLLSPQLLQSIANLGIKHLVIYCDAALPLTSFVDLESSFSNSCVESIEIFSHYHPEVDQDFIKALHEKSARIYSLIFYNCENPPVEPSDIFKFNLVFSDQSLRLNSCGKVDFKYFDTNLMKVLEALNHNSCLNKKIGIDKDGNIKNCPAMPQRFGNINDIALEDAIKHEEFKAYWNLTKNDILVCRDCEFRNVCTDCRAFTERTHTNQSGLDISKPLKCGYDPSTNVWEDWSTNPLKQKAIEYYGLK</sequence>
<organism evidence="1 2">
    <name type="scientific">Pedobacter rhizosphaerae</name>
    <dbReference type="NCBI Taxonomy" id="390241"/>
    <lineage>
        <taxon>Bacteria</taxon>
        <taxon>Pseudomonadati</taxon>
        <taxon>Bacteroidota</taxon>
        <taxon>Sphingobacteriia</taxon>
        <taxon>Sphingobacteriales</taxon>
        <taxon>Sphingobacteriaceae</taxon>
        <taxon>Pedobacter</taxon>
    </lineage>
</organism>
<dbReference type="NCBIfam" id="TIGR04193">
    <property type="entry name" value="SPASM_w_grasp"/>
    <property type="match status" value="1"/>
</dbReference>
<evidence type="ECO:0000313" key="2">
    <source>
        <dbReference type="Proteomes" id="UP000199572"/>
    </source>
</evidence>
<keyword evidence="2" id="KW-1185">Reference proteome</keyword>
<dbReference type="Gene3D" id="3.20.20.70">
    <property type="entry name" value="Aldolase class I"/>
    <property type="match status" value="1"/>
</dbReference>
<reference evidence="1 2" key="1">
    <citation type="submission" date="2016-10" db="EMBL/GenBank/DDBJ databases">
        <authorList>
            <person name="de Groot N.N."/>
        </authorList>
    </citation>
    <scope>NUCLEOTIDE SEQUENCE [LARGE SCALE GENOMIC DNA]</scope>
    <source>
        <strain evidence="1 2">DSM 18610</strain>
    </source>
</reference>
<dbReference type="InterPro" id="IPR026497">
    <property type="entry name" value="GRASP-with-SPASM"/>
</dbReference>
<evidence type="ECO:0000313" key="1">
    <source>
        <dbReference type="EMBL" id="SES01636.1"/>
    </source>
</evidence>
<proteinExistence type="predicted"/>
<dbReference type="AlphaFoldDB" id="A0A1H9TWY3"/>
<dbReference type="OrthoDB" id="1073749at2"/>
<dbReference type="EMBL" id="FOGG01000025">
    <property type="protein sequence ID" value="SES01636.1"/>
    <property type="molecule type" value="Genomic_DNA"/>
</dbReference>
<name>A0A1H9TWY3_9SPHI</name>
<dbReference type="SUPFAM" id="SSF102114">
    <property type="entry name" value="Radical SAM enzymes"/>
    <property type="match status" value="1"/>
</dbReference>